<dbReference type="Proteomes" id="UP001379533">
    <property type="component" value="Chromosome"/>
</dbReference>
<dbReference type="RefSeq" id="WP_394849943.1">
    <property type="nucleotide sequence ID" value="NZ_CP089982.1"/>
</dbReference>
<accession>A0ABZ2KQP1</accession>
<sequence>MRPGLVSLPIPESHLGFAISDYSTGRLLGGRVADLLVLVPRRDRAMRRRAQGSIPPPSDKRLFFRTAANATGYVVAFHVPGGVYDVHVSARGYLPFHGTVAAPSESPVNITMYRNVDYPFGPEDTVLIGRVEKASGEPHIGFEVELRDPDPRVPSHRVPLNARGEFTVFIPEKLPPPPNPPLGPPSVAVMYAGGEVLTEVSNFKLNRTNIAPLTKVP</sequence>
<evidence type="ECO:0000313" key="1">
    <source>
        <dbReference type="EMBL" id="WXA99309.1"/>
    </source>
</evidence>
<gene>
    <name evidence="1" type="ORF">LZC95_21120</name>
</gene>
<dbReference type="EMBL" id="CP089982">
    <property type="protein sequence ID" value="WXA99309.1"/>
    <property type="molecule type" value="Genomic_DNA"/>
</dbReference>
<organism evidence="1 2">
    <name type="scientific">Pendulispora brunnea</name>
    <dbReference type="NCBI Taxonomy" id="2905690"/>
    <lineage>
        <taxon>Bacteria</taxon>
        <taxon>Pseudomonadati</taxon>
        <taxon>Myxococcota</taxon>
        <taxon>Myxococcia</taxon>
        <taxon>Myxococcales</taxon>
        <taxon>Sorangiineae</taxon>
        <taxon>Pendulisporaceae</taxon>
        <taxon>Pendulispora</taxon>
    </lineage>
</organism>
<name>A0ABZ2KQP1_9BACT</name>
<keyword evidence="2" id="KW-1185">Reference proteome</keyword>
<reference evidence="1 2" key="1">
    <citation type="submission" date="2021-12" db="EMBL/GenBank/DDBJ databases">
        <title>Discovery of the Pendulisporaceae a myxobacterial family with distinct sporulation behavior and unique specialized metabolism.</title>
        <authorList>
            <person name="Garcia R."/>
            <person name="Popoff A."/>
            <person name="Bader C.D."/>
            <person name="Loehr J."/>
            <person name="Walesch S."/>
            <person name="Walt C."/>
            <person name="Boldt J."/>
            <person name="Bunk B."/>
            <person name="Haeckl F.J.F.P.J."/>
            <person name="Gunesch A.P."/>
            <person name="Birkelbach J."/>
            <person name="Nuebel U."/>
            <person name="Pietschmann T."/>
            <person name="Bach T."/>
            <person name="Mueller R."/>
        </authorList>
    </citation>
    <scope>NUCLEOTIDE SEQUENCE [LARGE SCALE GENOMIC DNA]</scope>
    <source>
        <strain evidence="1 2">MSr12523</strain>
    </source>
</reference>
<proteinExistence type="predicted"/>
<evidence type="ECO:0000313" key="2">
    <source>
        <dbReference type="Proteomes" id="UP001379533"/>
    </source>
</evidence>
<protein>
    <submittedName>
        <fullName evidence="1">Carboxypeptidase-like regulatory domain-containing protein</fullName>
    </submittedName>
</protein>